<keyword evidence="5" id="KW-0378">Hydrolase</keyword>
<reference evidence="10 11" key="1">
    <citation type="submission" date="2019-10" db="EMBL/GenBank/DDBJ databases">
        <title>Cardiobacteriales fam. a chemoheterotrophic member of the order Cardiobacteriales, and proposal of Cardiobacteriales fam. nov.</title>
        <authorList>
            <person name="Wang C."/>
        </authorList>
    </citation>
    <scope>NUCLEOTIDE SEQUENCE [LARGE SCALE GENOMIC DNA]</scope>
    <source>
        <strain evidence="10 11">ML27</strain>
    </source>
</reference>
<dbReference type="FunCoup" id="A0A6N7EZA2">
    <property type="interactions" value="9"/>
</dbReference>
<evidence type="ECO:0000256" key="3">
    <source>
        <dbReference type="ARBA" id="ARBA00022729"/>
    </source>
</evidence>
<dbReference type="EMBL" id="WHNW01000003">
    <property type="protein sequence ID" value="MPV85828.1"/>
    <property type="molecule type" value="Genomic_DNA"/>
</dbReference>
<proteinExistence type="predicted"/>
<evidence type="ECO:0000256" key="5">
    <source>
        <dbReference type="ARBA" id="ARBA00022801"/>
    </source>
</evidence>
<evidence type="ECO:0000256" key="6">
    <source>
        <dbReference type="ARBA" id="ARBA00022833"/>
    </source>
</evidence>
<keyword evidence="8" id="KW-1015">Disulfide bond</keyword>
<dbReference type="Pfam" id="PF03411">
    <property type="entry name" value="Peptidase_M74"/>
    <property type="match status" value="1"/>
</dbReference>
<keyword evidence="4" id="KW-0574">Periplasm</keyword>
<comment type="caution">
    <text evidence="10">The sequence shown here is derived from an EMBL/GenBank/DDBJ whole genome shotgun (WGS) entry which is preliminary data.</text>
</comment>
<gene>
    <name evidence="10" type="primary">mepA</name>
    <name evidence="10" type="ORF">GCU85_03625</name>
</gene>
<name>A0A6N7EZA2_9GAMM</name>
<dbReference type="InterPro" id="IPR009045">
    <property type="entry name" value="Zn_M74/Hedgehog-like"/>
</dbReference>
<dbReference type="InterPro" id="IPR005073">
    <property type="entry name" value="Peptidase_M74"/>
</dbReference>
<accession>A0A6N7EZA2</accession>
<dbReference type="GO" id="GO:0008237">
    <property type="term" value="F:metallopeptidase activity"/>
    <property type="evidence" value="ECO:0007669"/>
    <property type="project" value="UniProtKB-KW"/>
</dbReference>
<dbReference type="Proteomes" id="UP000471298">
    <property type="component" value="Unassembled WGS sequence"/>
</dbReference>
<keyword evidence="11" id="KW-1185">Reference proteome</keyword>
<dbReference type="InParanoid" id="A0A6N7EZA2"/>
<sequence>MIKHAAMKRTTKVTAKGKWRQLLPAMILVVSISAFDSAWVKAQSAQSVQSSNQTNALAISHTYQPENKPDNAWSVLSSPALGPSEPIGSYANGCMQGASVLPETGTGYQSMRRHRNRYYGQPELIRFVEQAGVFMDAKHEQRLLIGDLSQVRGGPMNYGHSSHQTGLDVDIWLQSVFPDEPAHPNRDMRSIVDKAAGTVIAGGLTPAMRDALYFSATYDRVERIFVNPVIKLALCQQETDTRWLQKLRPWWGHDSHFHVRLACPAHVASCESQAPIPAGDGCDDDLVNWVNEQSDIVTGKIKPSPKPTRKKAPKQLPTACETLLTN</sequence>
<feature type="disulfide bond" evidence="8">
    <location>
        <begin position="263"/>
        <end position="270"/>
    </location>
</feature>
<dbReference type="GO" id="GO:0006508">
    <property type="term" value="P:proteolysis"/>
    <property type="evidence" value="ECO:0007669"/>
    <property type="project" value="UniProtKB-KW"/>
</dbReference>
<evidence type="ECO:0000313" key="10">
    <source>
        <dbReference type="EMBL" id="MPV85828.1"/>
    </source>
</evidence>
<dbReference type="PIRSF" id="PIRSF018455">
    <property type="entry name" value="MepA"/>
    <property type="match status" value="1"/>
</dbReference>
<organism evidence="10 11">
    <name type="scientific">Ostreibacterium oceani</name>
    <dbReference type="NCBI Taxonomy" id="2654998"/>
    <lineage>
        <taxon>Bacteria</taxon>
        <taxon>Pseudomonadati</taxon>
        <taxon>Pseudomonadota</taxon>
        <taxon>Gammaproteobacteria</taxon>
        <taxon>Cardiobacteriales</taxon>
        <taxon>Ostreibacteriaceae</taxon>
        <taxon>Ostreibacterium</taxon>
    </lineage>
</organism>
<keyword evidence="6" id="KW-0862">Zinc</keyword>
<evidence type="ECO:0000256" key="1">
    <source>
        <dbReference type="ARBA" id="ARBA00022670"/>
    </source>
</evidence>
<dbReference type="AlphaFoldDB" id="A0A6N7EZA2"/>
<feature type="disulfide bond" evidence="8">
    <location>
        <begin position="94"/>
        <end position="320"/>
    </location>
</feature>
<evidence type="ECO:0000256" key="7">
    <source>
        <dbReference type="ARBA" id="ARBA00023049"/>
    </source>
</evidence>
<evidence type="ECO:0000313" key="11">
    <source>
        <dbReference type="Proteomes" id="UP000471298"/>
    </source>
</evidence>
<dbReference type="NCBIfam" id="NF006947">
    <property type="entry name" value="PRK09429.1"/>
    <property type="match status" value="1"/>
</dbReference>
<protein>
    <submittedName>
        <fullName evidence="10">Penicillin-insensitive murein endopeptidase</fullName>
    </submittedName>
</protein>
<evidence type="ECO:0000256" key="8">
    <source>
        <dbReference type="PIRSR" id="PIRSR018455-2"/>
    </source>
</evidence>
<feature type="region of interest" description="Disordered" evidence="9">
    <location>
        <begin position="298"/>
        <end position="317"/>
    </location>
</feature>
<keyword evidence="3" id="KW-0732">Signal</keyword>
<evidence type="ECO:0000256" key="4">
    <source>
        <dbReference type="ARBA" id="ARBA00022764"/>
    </source>
</evidence>
<evidence type="ECO:0000256" key="9">
    <source>
        <dbReference type="SAM" id="MobiDB-lite"/>
    </source>
</evidence>
<dbReference type="GO" id="GO:0004252">
    <property type="term" value="F:serine-type endopeptidase activity"/>
    <property type="evidence" value="ECO:0007669"/>
    <property type="project" value="InterPro"/>
</dbReference>
<dbReference type="GO" id="GO:0030288">
    <property type="term" value="C:outer membrane-bounded periplasmic space"/>
    <property type="evidence" value="ECO:0007669"/>
    <property type="project" value="InterPro"/>
</dbReference>
<feature type="disulfide bond" evidence="8">
    <location>
        <begin position="235"/>
        <end position="282"/>
    </location>
</feature>
<keyword evidence="2" id="KW-0479">Metal-binding</keyword>
<dbReference type="SUPFAM" id="SSF55166">
    <property type="entry name" value="Hedgehog/DD-peptidase"/>
    <property type="match status" value="1"/>
</dbReference>
<dbReference type="GO" id="GO:0046872">
    <property type="term" value="F:metal ion binding"/>
    <property type="evidence" value="ECO:0007669"/>
    <property type="project" value="UniProtKB-KW"/>
</dbReference>
<dbReference type="Gene3D" id="3.30.1380.10">
    <property type="match status" value="1"/>
</dbReference>
<evidence type="ECO:0000256" key="2">
    <source>
        <dbReference type="ARBA" id="ARBA00022723"/>
    </source>
</evidence>
<keyword evidence="1" id="KW-0645">Protease</keyword>
<keyword evidence="7" id="KW-0482">Metalloprotease</keyword>